<name>A0A1Y6BM37_9NEIS</name>
<accession>A0A1Y6BM37</accession>
<dbReference type="SUPFAM" id="SSF48452">
    <property type="entry name" value="TPR-like"/>
    <property type="match status" value="1"/>
</dbReference>
<dbReference type="AlphaFoldDB" id="A0A1Y6BM37"/>
<sequence length="110" mass="12159">MSPILQNLLKLLDTPRDGALLRFGIANEYVHAQDWAEAEKHLRAALVMQHDYSAAWKLLGKVLASAGQEREALAVYQEGIAVAQAKGDIQAVKEMTVFARRLQKSLGETD</sequence>
<dbReference type="STRING" id="1123014.SAMN02745746_01304"/>
<dbReference type="InterPro" id="IPR019734">
    <property type="entry name" value="TPR_rpt"/>
</dbReference>
<proteinExistence type="predicted"/>
<dbReference type="EMBL" id="FXAG01000005">
    <property type="protein sequence ID" value="SMF10490.1"/>
    <property type="molecule type" value="Genomic_DNA"/>
</dbReference>
<dbReference type="Gene3D" id="1.25.40.10">
    <property type="entry name" value="Tetratricopeptide repeat domain"/>
    <property type="match status" value="1"/>
</dbReference>
<reference evidence="2" key="1">
    <citation type="submission" date="2017-04" db="EMBL/GenBank/DDBJ databases">
        <authorList>
            <person name="Varghese N."/>
            <person name="Submissions S."/>
        </authorList>
    </citation>
    <scope>NUCLEOTIDE SEQUENCE [LARGE SCALE GENOMIC DNA]</scope>
    <source>
        <strain evidence="2">DSM 22618</strain>
    </source>
</reference>
<evidence type="ECO:0000313" key="2">
    <source>
        <dbReference type="Proteomes" id="UP000192920"/>
    </source>
</evidence>
<evidence type="ECO:0000313" key="1">
    <source>
        <dbReference type="EMBL" id="SMF10490.1"/>
    </source>
</evidence>
<dbReference type="Proteomes" id="UP000192920">
    <property type="component" value="Unassembled WGS sequence"/>
</dbReference>
<dbReference type="RefSeq" id="WP_085275738.1">
    <property type="nucleotide sequence ID" value="NZ_FXAG01000005.1"/>
</dbReference>
<keyword evidence="2" id="KW-1185">Reference proteome</keyword>
<organism evidence="1 2">
    <name type="scientific">Pseudogulbenkiania subflava DSM 22618</name>
    <dbReference type="NCBI Taxonomy" id="1123014"/>
    <lineage>
        <taxon>Bacteria</taxon>
        <taxon>Pseudomonadati</taxon>
        <taxon>Pseudomonadota</taxon>
        <taxon>Betaproteobacteria</taxon>
        <taxon>Neisseriales</taxon>
        <taxon>Chromobacteriaceae</taxon>
        <taxon>Pseudogulbenkiania</taxon>
    </lineage>
</organism>
<dbReference type="SMART" id="SM00028">
    <property type="entry name" value="TPR"/>
    <property type="match status" value="2"/>
</dbReference>
<protein>
    <submittedName>
        <fullName evidence="1">Uncharacterized protein</fullName>
    </submittedName>
</protein>
<dbReference type="InterPro" id="IPR011990">
    <property type="entry name" value="TPR-like_helical_dom_sf"/>
</dbReference>
<gene>
    <name evidence="1" type="ORF">SAMN02745746_01304</name>
</gene>